<evidence type="ECO:0000256" key="6">
    <source>
        <dbReference type="SAM" id="MobiDB-lite"/>
    </source>
</evidence>
<reference evidence="8" key="1">
    <citation type="submission" date="2016-06" db="EMBL/GenBank/DDBJ databases">
        <authorList>
            <person name="Xu Y."/>
            <person name="Nagy A."/>
            <person name="Yan X."/>
            <person name="Kim S.W."/>
            <person name="Haley B."/>
            <person name="Liu N.T."/>
            <person name="Nou X."/>
        </authorList>
    </citation>
    <scope>NUCLEOTIDE SEQUENCE [LARGE SCALE GENOMIC DNA]</scope>
    <source>
        <strain evidence="8">ATCC 49129</strain>
    </source>
</reference>
<dbReference type="Pfam" id="PF13860">
    <property type="entry name" value="FlgD_ig"/>
    <property type="match status" value="1"/>
</dbReference>
<dbReference type="GO" id="GO:0044781">
    <property type="term" value="P:bacterial-type flagellum organization"/>
    <property type="evidence" value="ECO:0007669"/>
    <property type="project" value="UniProtKB-UniRule"/>
</dbReference>
<dbReference type="RefSeq" id="WP_064808137.1">
    <property type="nucleotide sequence ID" value="NZ_CP016023.1"/>
</dbReference>
<dbReference type="Gene3D" id="2.30.30.910">
    <property type="match status" value="1"/>
</dbReference>
<feature type="compositionally biased region" description="Low complexity" evidence="6">
    <location>
        <begin position="1"/>
        <end position="21"/>
    </location>
</feature>
<gene>
    <name evidence="7" type="ORF">A9Y76_23715</name>
</gene>
<dbReference type="STRING" id="190721.ACS15_5140"/>
<comment type="similarity">
    <text evidence="1 5">Belongs to the FlgD family.</text>
</comment>
<keyword evidence="8" id="KW-1185">Reference proteome</keyword>
<evidence type="ECO:0000313" key="7">
    <source>
        <dbReference type="EMBL" id="ANJ75505.1"/>
    </source>
</evidence>
<evidence type="ECO:0000256" key="1">
    <source>
        <dbReference type="ARBA" id="ARBA00010577"/>
    </source>
</evidence>
<dbReference type="Gene3D" id="2.60.40.4070">
    <property type="match status" value="1"/>
</dbReference>
<accession>A0A192A4U6</accession>
<dbReference type="EMBL" id="CP016023">
    <property type="protein sequence ID" value="ANJ75505.1"/>
    <property type="molecule type" value="Genomic_DNA"/>
</dbReference>
<keyword evidence="7" id="KW-0969">Cilium</keyword>
<dbReference type="GeneID" id="61529054"/>
<dbReference type="InterPro" id="IPR025963">
    <property type="entry name" value="FLgD_Tudor"/>
</dbReference>
<sequence length="221" mass="22461">MTVSSTTSTTGTTGTTSTTTGNNLAITSGTDLQSTFLQMLVAQLKNQDPLNPMDNSQMTTQLAQINTVSGIQQLNTTMSSMLTQNAATQASSMIGRTVQVPSSNLTLASGKANFGISVPNGADDVVVTIKNAAGVAVRTVDLGQMTAGSGNYTWNGKDDKGNQLADGNYTISTAATLNGQTTTANALGTDKVAGVTINNGTMQLVLASGGTAKLSDVASIQ</sequence>
<evidence type="ECO:0000313" key="8">
    <source>
        <dbReference type="Proteomes" id="UP000078572"/>
    </source>
</evidence>
<dbReference type="Pfam" id="PF03963">
    <property type="entry name" value="FlgD"/>
    <property type="match status" value="1"/>
</dbReference>
<organism evidence="7 8">
    <name type="scientific">Ralstonia insidiosa</name>
    <dbReference type="NCBI Taxonomy" id="190721"/>
    <lineage>
        <taxon>Bacteria</taxon>
        <taxon>Pseudomonadati</taxon>
        <taxon>Pseudomonadota</taxon>
        <taxon>Betaproteobacteria</taxon>
        <taxon>Burkholderiales</taxon>
        <taxon>Burkholderiaceae</taxon>
        <taxon>Ralstonia</taxon>
    </lineage>
</organism>
<dbReference type="InterPro" id="IPR025965">
    <property type="entry name" value="FlgD/Vpr_Ig-like"/>
</dbReference>
<keyword evidence="7" id="KW-0966">Cell projection</keyword>
<dbReference type="InterPro" id="IPR005648">
    <property type="entry name" value="FlgD"/>
</dbReference>
<dbReference type="OrthoDB" id="9785233at2"/>
<proteinExistence type="inferred from homology"/>
<dbReference type="Proteomes" id="UP000078572">
    <property type="component" value="Chromosome 2"/>
</dbReference>
<evidence type="ECO:0000256" key="2">
    <source>
        <dbReference type="ARBA" id="ARBA00016013"/>
    </source>
</evidence>
<protein>
    <recommendedName>
        <fullName evidence="2 5">Basal-body rod modification protein FlgD</fullName>
    </recommendedName>
</protein>
<comment type="function">
    <text evidence="4 5">Required for flagellar hook formation. May act as a scaffolding protein.</text>
</comment>
<name>A0A192A4U6_9RALS</name>
<keyword evidence="3 5" id="KW-1005">Bacterial flagellum biogenesis</keyword>
<dbReference type="Pfam" id="PF13861">
    <property type="entry name" value="FLgD_tudor"/>
    <property type="match status" value="1"/>
</dbReference>
<feature type="region of interest" description="Disordered" evidence="6">
    <location>
        <begin position="1"/>
        <end position="25"/>
    </location>
</feature>
<evidence type="ECO:0000256" key="5">
    <source>
        <dbReference type="RuleBase" id="RU362076"/>
    </source>
</evidence>
<evidence type="ECO:0000256" key="3">
    <source>
        <dbReference type="ARBA" id="ARBA00022795"/>
    </source>
</evidence>
<keyword evidence="7" id="KW-0282">Flagellum</keyword>
<dbReference type="AlphaFoldDB" id="A0A192A4U6"/>
<evidence type="ECO:0000256" key="4">
    <source>
        <dbReference type="ARBA" id="ARBA00024746"/>
    </source>
</evidence>